<keyword evidence="3" id="KW-1185">Reference proteome</keyword>
<dbReference type="InterPro" id="IPR011990">
    <property type="entry name" value="TPR-like_helical_dom_sf"/>
</dbReference>
<organism evidence="2 3">
    <name type="scientific">Thraustotheca clavata</name>
    <dbReference type="NCBI Taxonomy" id="74557"/>
    <lineage>
        <taxon>Eukaryota</taxon>
        <taxon>Sar</taxon>
        <taxon>Stramenopiles</taxon>
        <taxon>Oomycota</taxon>
        <taxon>Saprolegniomycetes</taxon>
        <taxon>Saprolegniales</taxon>
        <taxon>Achlyaceae</taxon>
        <taxon>Thraustotheca</taxon>
    </lineage>
</organism>
<protein>
    <recommendedName>
        <fullName evidence="4">Pentacotripeptide-repeat region of PRORP domain-containing protein</fullName>
    </recommendedName>
</protein>
<dbReference type="Proteomes" id="UP000243217">
    <property type="component" value="Unassembled WGS sequence"/>
</dbReference>
<name>A0A1W0A2X0_9STRA</name>
<comment type="caution">
    <text evidence="2">The sequence shown here is derived from an EMBL/GenBank/DDBJ whole genome shotgun (WGS) entry which is preliminary data.</text>
</comment>
<evidence type="ECO:0000313" key="3">
    <source>
        <dbReference type="Proteomes" id="UP000243217"/>
    </source>
</evidence>
<dbReference type="Gene3D" id="1.25.40.10">
    <property type="entry name" value="Tetratricopeptide repeat domain"/>
    <property type="match status" value="4"/>
</dbReference>
<proteinExistence type="predicted"/>
<evidence type="ECO:0000256" key="1">
    <source>
        <dbReference type="ARBA" id="ARBA00022737"/>
    </source>
</evidence>
<accession>A0A1W0A2X0</accession>
<evidence type="ECO:0000313" key="2">
    <source>
        <dbReference type="EMBL" id="OQS04390.1"/>
    </source>
</evidence>
<reference evidence="2 3" key="1">
    <citation type="journal article" date="2014" name="Genome Biol. Evol.">
        <title>The secreted proteins of Achlya hypogyna and Thraustotheca clavata identify the ancestral oomycete secretome and reveal gene acquisitions by horizontal gene transfer.</title>
        <authorList>
            <person name="Misner I."/>
            <person name="Blouin N."/>
            <person name="Leonard G."/>
            <person name="Richards T.A."/>
            <person name="Lane C.E."/>
        </authorList>
    </citation>
    <scope>NUCLEOTIDE SEQUENCE [LARGE SCALE GENOMIC DNA]</scope>
    <source>
        <strain evidence="2 3">ATCC 34112</strain>
    </source>
</reference>
<dbReference type="InterPro" id="IPR050667">
    <property type="entry name" value="PPR-containing_protein"/>
</dbReference>
<gene>
    <name evidence="2" type="ORF">THRCLA_03364</name>
</gene>
<dbReference type="PANTHER" id="PTHR47939">
    <property type="entry name" value="MEMBRANE-ASSOCIATED SALT-INDUCIBLE PROTEIN-LIKE"/>
    <property type="match status" value="1"/>
</dbReference>
<sequence>MFQRIITKCQHRPLTSLARVQENQWKNALQKLSRDEWHSVLTDGRALGLATHLHKDENYAQVVAKYPELLEPTLNTLVQGIHAQFPDSLPAQQERLSSILSTMAEITSNHKMSKAAAYVITSCAAENPTQAMILYKSLYATAKDKAAPAGTFHYLFTSLAKHQHVDEAFQLLEFAKVNKIKPRSDHLGFALYHLNQHLHASELVPSFLKLTIDLLSSLKFDANLRFWRQSFTVATTTKDPELVLELYKTMRAKKMKPDANIIAMLLHYFHPSQVYMDSCESLQLIYRDLIASNLDSQEVYELALNCATYLRNNNFVQEILNDIKQSQYSMTAPMYNAALNTLTRSSDDADHNLALDLYAQMNQAQVSPTKGTLTALVRLFSSSREKLVQVLDELSPLFVNVMVTSPVTDSKTHCAYVAIYNLIRHEKDTVTAQKVVKTLKGLPFETPMIERIIFGAQQSNEYKLASDWILHFGPNHDLSDNIYERWFTGAAKAQASLAKAAVIFEQWHRYGRVSLEQFEQVIYALCQRQEVLQAFEIYDFLEIPPNEKICITLMKALYEDSQNKQRVVDESYKDFFYIAVERKEANLSMFRSAMNVAMASNDVEFMREIIESTVLNDAVELDLLAYNKALCGCAQHQELHELGLQVFDHMHTHDVKVNELTMMACMKMAKSFPASSPTFDLLENFRQLDQWPTIKVYTAFLEILAQNEKWADCELLLQVLVAQNVELDLKAATLFGCVFAQQCKQDELIKLVKTMRDKGIKPDALFLRDILARLGTHLDVDMCLDFCKQVLSVARCQEYYFSMIELALQHGLLDRALNLVIQMECDGFTVNSAIVLDIVEKTTSNREMDKLISVFAQLNDGEVSREEPFDEIVFDTLLQKATDMKVKPGMSLRFIQRQAKAHGYNIVHE</sequence>
<dbReference type="EMBL" id="JNBS01000621">
    <property type="protein sequence ID" value="OQS04390.1"/>
    <property type="molecule type" value="Genomic_DNA"/>
</dbReference>
<dbReference type="AlphaFoldDB" id="A0A1W0A2X0"/>
<dbReference type="STRING" id="74557.A0A1W0A2X0"/>
<dbReference type="PANTHER" id="PTHR47939:SF13">
    <property type="entry name" value="OS03G0201400 PROTEIN"/>
    <property type="match status" value="1"/>
</dbReference>
<dbReference type="OrthoDB" id="185373at2759"/>
<evidence type="ECO:0008006" key="4">
    <source>
        <dbReference type="Google" id="ProtNLM"/>
    </source>
</evidence>
<keyword evidence="1" id="KW-0677">Repeat</keyword>